<reference evidence="2 3" key="1">
    <citation type="submission" date="2018-02" db="EMBL/GenBank/DDBJ databases">
        <title>The genomes of Aspergillus section Nigri reveals drivers in fungal speciation.</title>
        <authorList>
            <consortium name="DOE Joint Genome Institute"/>
            <person name="Vesth T.C."/>
            <person name="Nybo J."/>
            <person name="Theobald S."/>
            <person name="Brandl J."/>
            <person name="Frisvad J.C."/>
            <person name="Nielsen K.F."/>
            <person name="Lyhne E.K."/>
            <person name="Kogle M.E."/>
            <person name="Kuo A."/>
            <person name="Riley R."/>
            <person name="Clum A."/>
            <person name="Nolan M."/>
            <person name="Lipzen A."/>
            <person name="Salamov A."/>
            <person name="Henrissat B."/>
            <person name="Wiebenga A."/>
            <person name="De vries R.P."/>
            <person name="Grigoriev I.V."/>
            <person name="Mortensen U.H."/>
            <person name="Andersen M.R."/>
            <person name="Baker S.E."/>
        </authorList>
    </citation>
    <scope>NUCLEOTIDE SEQUENCE [LARGE SCALE GENOMIC DNA]</scope>
    <source>
        <strain evidence="2 3">CBS 313.89</strain>
    </source>
</reference>
<evidence type="ECO:0000256" key="1">
    <source>
        <dbReference type="SAM" id="MobiDB-lite"/>
    </source>
</evidence>
<dbReference type="Gene3D" id="3.30.160.60">
    <property type="entry name" value="Classic Zinc Finger"/>
    <property type="match status" value="1"/>
</dbReference>
<protein>
    <recommendedName>
        <fullName evidence="4">C2H2-type domain-containing protein</fullName>
    </recommendedName>
</protein>
<dbReference type="OrthoDB" id="4484641at2759"/>
<feature type="region of interest" description="Disordered" evidence="1">
    <location>
        <begin position="65"/>
        <end position="91"/>
    </location>
</feature>
<sequence length="167" mass="19147">MSSYPYRLFNLLSSAFAPQEPSQDQQTLVGQADAGEEWPMLQEQTGQDPDLREYLPGAREYIVHPPSRVAYPENQQQDHPQPDAGSPQRRSGRYHYVRDNMGRWICAFPGADGQPCKAAYYSHTGLCKHYQVNHELKKPYPCQFCGRSLLFSTRAQYTKHMKRAHSA</sequence>
<dbReference type="VEuPathDB" id="FungiDB:BO72DRAFT_494365"/>
<evidence type="ECO:0008006" key="4">
    <source>
        <dbReference type="Google" id="ProtNLM"/>
    </source>
</evidence>
<dbReference type="RefSeq" id="XP_040803525.1">
    <property type="nucleotide sequence ID" value="XM_040948460.1"/>
</dbReference>
<accession>A0A8G1W055</accession>
<feature type="compositionally biased region" description="Polar residues" evidence="1">
    <location>
        <begin position="20"/>
        <end position="29"/>
    </location>
</feature>
<dbReference type="Proteomes" id="UP000249789">
    <property type="component" value="Unassembled WGS sequence"/>
</dbReference>
<proteinExistence type="predicted"/>
<keyword evidence="3" id="KW-1185">Reference proteome</keyword>
<evidence type="ECO:0000313" key="3">
    <source>
        <dbReference type="Proteomes" id="UP000249789"/>
    </source>
</evidence>
<dbReference type="EMBL" id="KZ824633">
    <property type="protein sequence ID" value="RAK79515.1"/>
    <property type="molecule type" value="Genomic_DNA"/>
</dbReference>
<feature type="region of interest" description="Disordered" evidence="1">
    <location>
        <begin position="17"/>
        <end position="51"/>
    </location>
</feature>
<name>A0A8G1W055_9EURO</name>
<dbReference type="GeneID" id="63865793"/>
<evidence type="ECO:0000313" key="2">
    <source>
        <dbReference type="EMBL" id="RAK79515.1"/>
    </source>
</evidence>
<gene>
    <name evidence="2" type="ORF">BO72DRAFT_494365</name>
</gene>
<dbReference type="AlphaFoldDB" id="A0A8G1W055"/>
<organism evidence="2 3">
    <name type="scientific">Aspergillus fijiensis CBS 313.89</name>
    <dbReference type="NCBI Taxonomy" id="1448319"/>
    <lineage>
        <taxon>Eukaryota</taxon>
        <taxon>Fungi</taxon>
        <taxon>Dikarya</taxon>
        <taxon>Ascomycota</taxon>
        <taxon>Pezizomycotina</taxon>
        <taxon>Eurotiomycetes</taxon>
        <taxon>Eurotiomycetidae</taxon>
        <taxon>Eurotiales</taxon>
        <taxon>Aspergillaceae</taxon>
        <taxon>Aspergillus</taxon>
    </lineage>
</organism>